<evidence type="ECO:0000313" key="2">
    <source>
        <dbReference type="Proteomes" id="UP001142489"/>
    </source>
</evidence>
<organism evidence="1 2">
    <name type="scientific">Phrynocephalus forsythii</name>
    <dbReference type="NCBI Taxonomy" id="171643"/>
    <lineage>
        <taxon>Eukaryota</taxon>
        <taxon>Metazoa</taxon>
        <taxon>Chordata</taxon>
        <taxon>Craniata</taxon>
        <taxon>Vertebrata</taxon>
        <taxon>Euteleostomi</taxon>
        <taxon>Lepidosauria</taxon>
        <taxon>Squamata</taxon>
        <taxon>Bifurcata</taxon>
        <taxon>Unidentata</taxon>
        <taxon>Episquamata</taxon>
        <taxon>Toxicofera</taxon>
        <taxon>Iguania</taxon>
        <taxon>Acrodonta</taxon>
        <taxon>Agamidae</taxon>
        <taxon>Agaminae</taxon>
        <taxon>Phrynocephalus</taxon>
    </lineage>
</organism>
<dbReference type="PANTHER" id="PTHR11439:SF467">
    <property type="entry name" value="INTEGRASE CATALYTIC DOMAIN-CONTAINING PROTEIN"/>
    <property type="match status" value="1"/>
</dbReference>
<proteinExistence type="predicted"/>
<accession>A0A9Q1AZP5</accession>
<dbReference type="OrthoDB" id="8900331at2759"/>
<sequence length="130" mass="13849">MDRFLTTSSTKDALGKLMHLATVARWDTATVLGMLCSRSCSPTQEHWRAVKKGRRYLKGTADLNIRLPANGQPKVIGCTDANWGQGSEGCPSTSGALFFYGGGATSWHSGKQTVAARSTTETENAAALPT</sequence>
<gene>
    <name evidence="1" type="ORF">JRQ81_017153</name>
</gene>
<name>A0A9Q1AZP5_9SAUR</name>
<evidence type="ECO:0000313" key="1">
    <source>
        <dbReference type="EMBL" id="KAJ7324133.1"/>
    </source>
</evidence>
<protein>
    <submittedName>
        <fullName evidence="1">Uncharacterized protein</fullName>
    </submittedName>
</protein>
<dbReference type="Proteomes" id="UP001142489">
    <property type="component" value="Unassembled WGS sequence"/>
</dbReference>
<dbReference type="EMBL" id="JAPFRF010000008">
    <property type="protein sequence ID" value="KAJ7324133.1"/>
    <property type="molecule type" value="Genomic_DNA"/>
</dbReference>
<reference evidence="1" key="1">
    <citation type="journal article" date="2023" name="DNA Res.">
        <title>Chromosome-level genome assembly of Phrynocephalus forsythii using third-generation DNA sequencing and Hi-C analysis.</title>
        <authorList>
            <person name="Qi Y."/>
            <person name="Zhao W."/>
            <person name="Zhao Y."/>
            <person name="Niu C."/>
            <person name="Cao S."/>
            <person name="Zhang Y."/>
        </authorList>
    </citation>
    <scope>NUCLEOTIDE SEQUENCE</scope>
    <source>
        <tissue evidence="1">Muscle</tissue>
    </source>
</reference>
<comment type="caution">
    <text evidence="1">The sequence shown here is derived from an EMBL/GenBank/DDBJ whole genome shotgun (WGS) entry which is preliminary data.</text>
</comment>
<dbReference type="PANTHER" id="PTHR11439">
    <property type="entry name" value="GAG-POL-RELATED RETROTRANSPOSON"/>
    <property type="match status" value="1"/>
</dbReference>
<dbReference type="AlphaFoldDB" id="A0A9Q1AZP5"/>
<keyword evidence="2" id="KW-1185">Reference proteome</keyword>